<dbReference type="Proteomes" id="UP000606494">
    <property type="component" value="Unassembled WGS sequence"/>
</dbReference>
<name>A0ABR7Y3Y7_9SPHI</name>
<accession>A0ABR7Y3Y7</accession>
<evidence type="ECO:0000313" key="1">
    <source>
        <dbReference type="EMBL" id="MBD1425992.1"/>
    </source>
</evidence>
<evidence type="ECO:0008006" key="3">
    <source>
        <dbReference type="Google" id="ProtNLM"/>
    </source>
</evidence>
<gene>
    <name evidence="1" type="ORF">H8B17_10395</name>
</gene>
<evidence type="ECO:0000313" key="2">
    <source>
        <dbReference type="Proteomes" id="UP000606494"/>
    </source>
</evidence>
<dbReference type="RefSeq" id="WP_190309100.1">
    <property type="nucleotide sequence ID" value="NZ_JACNYK010000002.1"/>
</dbReference>
<organism evidence="1 2">
    <name type="scientific">Sphingobacterium arenae</name>
    <dbReference type="NCBI Taxonomy" id="1280598"/>
    <lineage>
        <taxon>Bacteria</taxon>
        <taxon>Pseudomonadati</taxon>
        <taxon>Bacteroidota</taxon>
        <taxon>Sphingobacteriia</taxon>
        <taxon>Sphingobacteriales</taxon>
        <taxon>Sphingobacteriaceae</taxon>
        <taxon>Sphingobacterium</taxon>
    </lineage>
</organism>
<keyword evidence="2" id="KW-1185">Reference proteome</keyword>
<comment type="caution">
    <text evidence="1">The sequence shown here is derived from an EMBL/GenBank/DDBJ whole genome shotgun (WGS) entry which is preliminary data.</text>
</comment>
<proteinExistence type="predicted"/>
<reference evidence="1 2" key="1">
    <citation type="submission" date="2020-08" db="EMBL/GenBank/DDBJ databases">
        <title>Sphingobacterium sp. DN00404 isolated from aquaculture water.</title>
        <authorList>
            <person name="Zhang M."/>
        </authorList>
    </citation>
    <scope>NUCLEOTIDE SEQUENCE [LARGE SCALE GENOMIC DNA]</scope>
    <source>
        <strain evidence="1 2">KCTC 32294</strain>
    </source>
</reference>
<protein>
    <recommendedName>
        <fullName evidence="3">DUF4251 domain-containing protein</fullName>
    </recommendedName>
</protein>
<sequence length="187" mass="21380">MYWCKNKKASGKAVMAVVVTALFLCCTPSPKERTIKREAHFDIPGYFNAEIARLAQENPTINKTVIKDSLSETREIQIADWETELSSFVSIDLNKPVYTGILEKDSTANKIKITSSDPKIDISSVEIEYNENGVPIEFRIQRNIENSLYKTHETLRYTQKKGYSLEKHQSVLVLGEKYYHIEGVFNP</sequence>
<dbReference type="EMBL" id="JACNYK010000002">
    <property type="protein sequence ID" value="MBD1425992.1"/>
    <property type="molecule type" value="Genomic_DNA"/>
</dbReference>